<dbReference type="VEuPathDB" id="FungiDB:SAPIO_CDS4385"/>
<dbReference type="AlphaFoldDB" id="A0A084G8T6"/>
<dbReference type="PROSITE" id="PS50088">
    <property type="entry name" value="ANK_REPEAT"/>
    <property type="match status" value="3"/>
</dbReference>
<dbReference type="PROSITE" id="PS50297">
    <property type="entry name" value="ANK_REP_REGION"/>
    <property type="match status" value="2"/>
</dbReference>
<keyword evidence="2 3" id="KW-0040">ANK repeat</keyword>
<dbReference type="Pfam" id="PF12796">
    <property type="entry name" value="Ank_2"/>
    <property type="match status" value="3"/>
</dbReference>
<comment type="caution">
    <text evidence="5">The sequence shown here is derived from an EMBL/GenBank/DDBJ whole genome shotgun (WGS) entry which is preliminary data.</text>
</comment>
<dbReference type="OrthoDB" id="163438at2759"/>
<evidence type="ECO:0000256" key="1">
    <source>
        <dbReference type="ARBA" id="ARBA00022737"/>
    </source>
</evidence>
<proteinExistence type="predicted"/>
<dbReference type="KEGG" id="sapo:SAPIO_CDS4385"/>
<evidence type="ECO:0000259" key="4">
    <source>
        <dbReference type="Pfam" id="PF24883"/>
    </source>
</evidence>
<feature type="domain" description="Nephrocystin 3-like N-terminal" evidence="4">
    <location>
        <begin position="98"/>
        <end position="183"/>
    </location>
</feature>
<sequence>MAIGGMLNANPLATRSTSAVVKAGDLKLLTYNSGPLQDLILSARHRLQNLMVVSFYETEPTPPLNSLESVPSSSEDCFKGTRCDAKTEKGQHAFVEHETWFDKTENALLWLIGHPGCGKTITSLSLANHLEHRQKPPDRPATVLLYFCDDKVNRQKDAIGVLTGLILQILHRHRSMIRYVRKVHKYVKVLLTSRPVLGELHPSDAPPGCQLSIDENQPGYSEDLQTYIRHRVDDLSRRRDWAPDIKAFLLDALCSNANQTFLWIHTVIESLENTLLASIQDLRDIISTVPPDLEAIYMDFVTGISPNYQAVASKLLKLLLASERPLQLDEINISFTISSHHDNAEDVARACQTSIRHTLQGILGPFIRISESTVSLVHQSVKDFLLRDRYHGEKFPAMLSISEGEAALEMASACIRYLQLDDFSTDISASTDVESSSEVSGADCESPTTDLIGGLWDEEEQALGMGKLFRESGFADPETWQTLETKYKFYDYAALNWTKHFALCEASASSQLREAATALIDVENWNCYNWLQRYWADPSTHGDSNPADFHPIVAAAYFGLPETVVGLLESIDRTDPTLDRALFFASQQGHLRVVSALLQAGADPNAESRESQRALAAAAEHGHLGCVIALVTDDRTDLNGRGGKFGRTALSYACSNGHREIVKELLTRAECRVDQADYKGLTPFIHAVKGGYLSIARTLARRPDVDINHRDKEGRTALSWAAEYGMDEVVKCLLNMRRIDPNVADENRKSPLSWAAGNGRAETVDILMRNKRINKASIDKNKRGAISWACAGGHPNALRVLLKHECPGVDDRDVDGWTPLAWAVQQDRSDVVEALLATGKVDIEGRDDSGLTALFWAAGYGHLPVVRALLREGANPRAMNHAGKMLIEVASSLPNVRREILDELNRHIEEMAPTGSS</sequence>
<gene>
    <name evidence="5" type="ORF">SAPIO_CDS4385</name>
</gene>
<dbReference type="Pfam" id="PF24883">
    <property type="entry name" value="NPHP3_N"/>
    <property type="match status" value="1"/>
</dbReference>
<evidence type="ECO:0000256" key="2">
    <source>
        <dbReference type="ARBA" id="ARBA00023043"/>
    </source>
</evidence>
<dbReference type="InterPro" id="IPR050889">
    <property type="entry name" value="Dendritic_Spine_Reg/Scaffold"/>
</dbReference>
<dbReference type="InterPro" id="IPR056884">
    <property type="entry name" value="NPHP3-like_N"/>
</dbReference>
<dbReference type="Gene3D" id="1.25.40.20">
    <property type="entry name" value="Ankyrin repeat-containing domain"/>
    <property type="match status" value="2"/>
</dbReference>
<name>A0A084G8T6_PSEDA</name>
<reference evidence="5 6" key="1">
    <citation type="journal article" date="2014" name="Genome Announc.">
        <title>Draft genome sequence of the pathogenic fungus Scedosporium apiospermum.</title>
        <authorList>
            <person name="Vandeputte P."/>
            <person name="Ghamrawi S."/>
            <person name="Rechenmann M."/>
            <person name="Iltis A."/>
            <person name="Giraud S."/>
            <person name="Fleury M."/>
            <person name="Thornton C."/>
            <person name="Delhaes L."/>
            <person name="Meyer W."/>
            <person name="Papon N."/>
            <person name="Bouchara J.P."/>
        </authorList>
    </citation>
    <scope>NUCLEOTIDE SEQUENCE [LARGE SCALE GENOMIC DNA]</scope>
    <source>
        <strain evidence="5 6">IHEM 14462</strain>
    </source>
</reference>
<accession>A0A084G8T6</accession>
<dbReference type="SMART" id="SM00248">
    <property type="entry name" value="ANK"/>
    <property type="match status" value="9"/>
</dbReference>
<evidence type="ECO:0000313" key="5">
    <source>
        <dbReference type="EMBL" id="KEZ43748.1"/>
    </source>
</evidence>
<feature type="repeat" description="ANK" evidence="3">
    <location>
        <begin position="815"/>
        <end position="839"/>
    </location>
</feature>
<dbReference type="GeneID" id="27723457"/>
<keyword evidence="1" id="KW-0677">Repeat</keyword>
<dbReference type="SUPFAM" id="SSF48403">
    <property type="entry name" value="Ankyrin repeat"/>
    <property type="match status" value="1"/>
</dbReference>
<dbReference type="RefSeq" id="XP_016643547.1">
    <property type="nucleotide sequence ID" value="XM_016786945.1"/>
</dbReference>
<dbReference type="Pfam" id="PF00023">
    <property type="entry name" value="Ank"/>
    <property type="match status" value="2"/>
</dbReference>
<dbReference type="Proteomes" id="UP000028545">
    <property type="component" value="Unassembled WGS sequence"/>
</dbReference>
<dbReference type="HOGENOM" id="CLU_000288_34_14_1"/>
<feature type="repeat" description="ANK" evidence="3">
    <location>
        <begin position="849"/>
        <end position="881"/>
    </location>
</feature>
<dbReference type="EMBL" id="JOWA01000091">
    <property type="protein sequence ID" value="KEZ43748.1"/>
    <property type="molecule type" value="Genomic_DNA"/>
</dbReference>
<organism evidence="5 6">
    <name type="scientific">Pseudallescheria apiosperma</name>
    <name type="common">Scedosporium apiospermum</name>
    <dbReference type="NCBI Taxonomy" id="563466"/>
    <lineage>
        <taxon>Eukaryota</taxon>
        <taxon>Fungi</taxon>
        <taxon>Dikarya</taxon>
        <taxon>Ascomycota</taxon>
        <taxon>Pezizomycotina</taxon>
        <taxon>Sordariomycetes</taxon>
        <taxon>Hypocreomycetidae</taxon>
        <taxon>Microascales</taxon>
        <taxon>Microascaceae</taxon>
        <taxon>Scedosporium</taxon>
    </lineage>
</organism>
<dbReference type="OMA" id="EMASACI"/>
<dbReference type="PANTHER" id="PTHR24166:SF48">
    <property type="entry name" value="PROTEIN VAPYRIN"/>
    <property type="match status" value="1"/>
</dbReference>
<evidence type="ECO:0000313" key="6">
    <source>
        <dbReference type="Proteomes" id="UP000028545"/>
    </source>
</evidence>
<dbReference type="InterPro" id="IPR036770">
    <property type="entry name" value="Ankyrin_rpt-contain_sf"/>
</dbReference>
<evidence type="ECO:0000256" key="3">
    <source>
        <dbReference type="PROSITE-ProRule" id="PRU00023"/>
    </source>
</evidence>
<feature type="repeat" description="ANK" evidence="3">
    <location>
        <begin position="577"/>
        <end position="609"/>
    </location>
</feature>
<dbReference type="InterPro" id="IPR002110">
    <property type="entry name" value="Ankyrin_rpt"/>
</dbReference>
<dbReference type="PANTHER" id="PTHR24166">
    <property type="entry name" value="ROLLING PEBBLES, ISOFORM B"/>
    <property type="match status" value="1"/>
</dbReference>
<keyword evidence="6" id="KW-1185">Reference proteome</keyword>
<protein>
    <recommendedName>
        <fullName evidence="4">Nephrocystin 3-like N-terminal domain-containing protein</fullName>
    </recommendedName>
</protein>